<dbReference type="Proteomes" id="UP000664807">
    <property type="component" value="Unassembled WGS sequence"/>
</dbReference>
<evidence type="ECO:0000313" key="2">
    <source>
        <dbReference type="Proteomes" id="UP000664807"/>
    </source>
</evidence>
<name>A0ABS3FFE7_9FLAO</name>
<organism evidence="1 2">
    <name type="scientific">Flagellimonas profundi</name>
    <dbReference type="NCBI Taxonomy" id="2915620"/>
    <lineage>
        <taxon>Bacteria</taxon>
        <taxon>Pseudomonadati</taxon>
        <taxon>Bacteroidota</taxon>
        <taxon>Flavobacteriia</taxon>
        <taxon>Flavobacteriales</taxon>
        <taxon>Flavobacteriaceae</taxon>
        <taxon>Flagellimonas</taxon>
    </lineage>
</organism>
<evidence type="ECO:0000313" key="1">
    <source>
        <dbReference type="EMBL" id="MBO0341847.1"/>
    </source>
</evidence>
<accession>A0ABS3FFE7</accession>
<reference evidence="1 2" key="1">
    <citation type="submission" date="2021-03" db="EMBL/GenBank/DDBJ databases">
        <title>Muricauda lutimaris sp. nov. and Muricauda ruestringensis sp. nov, two marine members of the Flavobacteriaceae isolated from deep sea sediments of Western Pacific.</title>
        <authorList>
            <person name="Zhao S."/>
            <person name="Liu R."/>
        </authorList>
    </citation>
    <scope>NUCLEOTIDE SEQUENCE [LARGE SCALE GENOMIC DNA]</scope>
    <source>
        <strain evidence="1 2">BC31-3-A3</strain>
    </source>
</reference>
<protein>
    <submittedName>
        <fullName evidence="1">Uncharacterized protein</fullName>
    </submittedName>
</protein>
<dbReference type="EMBL" id="JAFLNM010000002">
    <property type="protein sequence ID" value="MBO0341847.1"/>
    <property type="molecule type" value="Genomic_DNA"/>
</dbReference>
<comment type="caution">
    <text evidence="1">The sequence shown here is derived from an EMBL/GenBank/DDBJ whole genome shotgun (WGS) entry which is preliminary data.</text>
</comment>
<keyword evidence="2" id="KW-1185">Reference proteome</keyword>
<gene>
    <name evidence="1" type="ORF">J0654_09325</name>
</gene>
<dbReference type="RefSeq" id="WP_207029627.1">
    <property type="nucleotide sequence ID" value="NZ_JAFLNM010000002.1"/>
</dbReference>
<sequence>MNETQITELTDWVNDCYGTPEILGHYLDLAVEMLFYVKLGSFEQQEIQNVVTILRGLKRILDKKVQV</sequence>
<proteinExistence type="predicted"/>